<comment type="similarity">
    <text evidence="1">Belongs to the AHA1 family.</text>
</comment>
<reference evidence="4" key="1">
    <citation type="journal article" date="2019" name="Int. J. Syst. Evol. Microbiol.">
        <title>The Global Catalogue of Microorganisms (GCM) 10K type strain sequencing project: providing services to taxonomists for standard genome sequencing and annotation.</title>
        <authorList>
            <consortium name="The Broad Institute Genomics Platform"/>
            <consortium name="The Broad Institute Genome Sequencing Center for Infectious Disease"/>
            <person name="Wu L."/>
            <person name="Ma J."/>
        </authorList>
    </citation>
    <scope>NUCLEOTIDE SEQUENCE [LARGE SCALE GENOMIC DNA]</scope>
    <source>
        <strain evidence="4">JCM 3272</strain>
    </source>
</reference>
<evidence type="ECO:0000313" key="4">
    <source>
        <dbReference type="Proteomes" id="UP001501444"/>
    </source>
</evidence>
<evidence type="ECO:0000313" key="3">
    <source>
        <dbReference type="EMBL" id="GAA2343221.1"/>
    </source>
</evidence>
<sequence>MFDPGPAAEVGYTATEDGRWTLRFVRDLRHSPQRVWRMLTEPGELARWAPFTADRDLGHPGPATLSMIDGEAVVPLPAEVRAAEAPRLLEYTWGDDLLRWELGAAGDATRLTLWHTMADRGMVSKIAAGWHQCVRVMELGLDGTPHPPVRGRDALNYGWADLEERYRKTLES</sequence>
<dbReference type="Pfam" id="PF08327">
    <property type="entry name" value="AHSA1"/>
    <property type="match status" value="1"/>
</dbReference>
<evidence type="ECO:0000256" key="1">
    <source>
        <dbReference type="ARBA" id="ARBA00006817"/>
    </source>
</evidence>
<proteinExistence type="inferred from homology"/>
<dbReference type="CDD" id="cd08899">
    <property type="entry name" value="SRPBCC_CalC_Aha1-like_6"/>
    <property type="match status" value="1"/>
</dbReference>
<name>A0ABP5T123_9ACTN</name>
<dbReference type="SUPFAM" id="SSF55961">
    <property type="entry name" value="Bet v1-like"/>
    <property type="match status" value="1"/>
</dbReference>
<evidence type="ECO:0000259" key="2">
    <source>
        <dbReference type="Pfam" id="PF08327"/>
    </source>
</evidence>
<dbReference type="InterPro" id="IPR013538">
    <property type="entry name" value="ASHA1/2-like_C"/>
</dbReference>
<dbReference type="RefSeq" id="WP_344612764.1">
    <property type="nucleotide sequence ID" value="NZ_BAAARV010000023.1"/>
</dbReference>
<organism evidence="3 4">
    <name type="scientific">Dactylosporangium salmoneum</name>
    <dbReference type="NCBI Taxonomy" id="53361"/>
    <lineage>
        <taxon>Bacteria</taxon>
        <taxon>Bacillati</taxon>
        <taxon>Actinomycetota</taxon>
        <taxon>Actinomycetes</taxon>
        <taxon>Micromonosporales</taxon>
        <taxon>Micromonosporaceae</taxon>
        <taxon>Dactylosporangium</taxon>
    </lineage>
</organism>
<dbReference type="EMBL" id="BAAARV010000023">
    <property type="protein sequence ID" value="GAA2343221.1"/>
    <property type="molecule type" value="Genomic_DNA"/>
</dbReference>
<comment type="caution">
    <text evidence="3">The sequence shown here is derived from an EMBL/GenBank/DDBJ whole genome shotgun (WGS) entry which is preliminary data.</text>
</comment>
<protein>
    <recommendedName>
        <fullName evidence="2">Activator of Hsp90 ATPase homologue 1/2-like C-terminal domain-containing protein</fullName>
    </recommendedName>
</protein>
<accession>A0ABP5T123</accession>
<gene>
    <name evidence="3" type="ORF">GCM10010170_027890</name>
</gene>
<dbReference type="Proteomes" id="UP001501444">
    <property type="component" value="Unassembled WGS sequence"/>
</dbReference>
<keyword evidence="4" id="KW-1185">Reference proteome</keyword>
<dbReference type="InterPro" id="IPR023393">
    <property type="entry name" value="START-like_dom_sf"/>
</dbReference>
<dbReference type="Gene3D" id="3.30.530.20">
    <property type="match status" value="1"/>
</dbReference>
<feature type="domain" description="Activator of Hsp90 ATPase homologue 1/2-like C-terminal" evidence="2">
    <location>
        <begin position="30"/>
        <end position="136"/>
    </location>
</feature>